<evidence type="ECO:0000313" key="5">
    <source>
        <dbReference type="EMBL" id="CRG82970.1"/>
    </source>
</evidence>
<name>A0A0U1LKW4_TALIS</name>
<reference evidence="5 6" key="1">
    <citation type="submission" date="2015-04" db="EMBL/GenBank/DDBJ databases">
        <authorList>
            <person name="Syromyatnikov M.Y."/>
            <person name="Popov V.N."/>
        </authorList>
    </citation>
    <scope>NUCLEOTIDE SEQUENCE [LARGE SCALE GENOMIC DNA]</scope>
    <source>
        <strain evidence="5">WF-38-12</strain>
    </source>
</reference>
<dbReference type="Proteomes" id="UP000054383">
    <property type="component" value="Unassembled WGS sequence"/>
</dbReference>
<feature type="domain" description="Peptidase S12 Pab87-related C-terminal" evidence="4">
    <location>
        <begin position="587"/>
        <end position="690"/>
    </location>
</feature>
<sequence length="691" mass="75926">MRATLVALIPFIVAATAAVGPSPSEGNDSKPSVSELQDKYPDSDIACCKNTEEIKGDGILGNLLAKGALNNLLGVGDSACAKTSLIENLNILGFTEKGSEGVSCTGTPAYCPHGEEMRGRDAAGSRTAIFVYDKIEVTDVAMLYDAQIFPKLDGDSKDAAWNPPLGAKSIRQVCETQEKPEQLLSKMLAATLHGWDVVVAAELEKWKVPGLAVSVVHNGDSWSKAYGVAELPDKPLTTDSLFMACSTTKAFTAAATALVIQDTKSSEAPLKWDTPVSSVIRDDFVLADPHATANTTFEDALSHRTGLPDHFPRIQLAKPRENIRDAVRTLRHLPLAYAPRTTWDYNNHMFITISYALEQKTGEELGLFLKRRIWEPLGMRDTYFNVQQVKKTPGLKDRLVRGYEWVKEQGRHLSQPDINYAPIEGTGAIVSTVLEYEKWIKALLTRSTPMTQEGHDAVFHPRTILSQPVTTIHNNLDCTHLYALGWFVENYQGQQFFWHTGGWPGTSILVGLIPSKNFGFVMMSNTNLGGTFLHKTLYQDLIHRVLGLPIPPPNVKYPQKPKDQETSAEAVRRLFKSVSPDHPPVPLALPLDAFQGTYTHPAYGSLTFKLVEGGNLLHADCTAEENHVLPTSVDLSHVSASFFLADLCESGWRSAYYAAEFHVAASGKPDKLGIGLEPALGEGEYIWFERV</sequence>
<keyword evidence="5" id="KW-0418">Kinase</keyword>
<dbReference type="InterPro" id="IPR021860">
    <property type="entry name" value="Peptidase_S12_Pab87-rel_C"/>
</dbReference>
<protein>
    <submittedName>
        <fullName evidence="5">Serine/threonine-protein kinase TOR1</fullName>
    </submittedName>
</protein>
<keyword evidence="5" id="KW-0808">Transferase</keyword>
<dbReference type="InterPro" id="IPR001466">
    <property type="entry name" value="Beta-lactam-related"/>
</dbReference>
<dbReference type="InterPro" id="IPR012338">
    <property type="entry name" value="Beta-lactam/transpept-like"/>
</dbReference>
<dbReference type="Pfam" id="PF00144">
    <property type="entry name" value="Beta-lactamase"/>
    <property type="match status" value="1"/>
</dbReference>
<keyword evidence="6" id="KW-1185">Reference proteome</keyword>
<feature type="domain" description="Beta-lactamase-related" evidence="3">
    <location>
        <begin position="203"/>
        <end position="531"/>
    </location>
</feature>
<evidence type="ECO:0000259" key="4">
    <source>
        <dbReference type="Pfam" id="PF11954"/>
    </source>
</evidence>
<evidence type="ECO:0000256" key="1">
    <source>
        <dbReference type="ARBA" id="ARBA00038215"/>
    </source>
</evidence>
<dbReference type="InterPro" id="IPR050491">
    <property type="entry name" value="AmpC-like"/>
</dbReference>
<organism evidence="5 6">
    <name type="scientific">Talaromyces islandicus</name>
    <name type="common">Penicillium islandicum</name>
    <dbReference type="NCBI Taxonomy" id="28573"/>
    <lineage>
        <taxon>Eukaryota</taxon>
        <taxon>Fungi</taxon>
        <taxon>Dikarya</taxon>
        <taxon>Ascomycota</taxon>
        <taxon>Pezizomycotina</taxon>
        <taxon>Eurotiomycetes</taxon>
        <taxon>Eurotiomycetidae</taxon>
        <taxon>Eurotiales</taxon>
        <taxon>Trichocomaceae</taxon>
        <taxon>Talaromyces</taxon>
        <taxon>Talaromyces sect. Islandici</taxon>
    </lineage>
</organism>
<dbReference type="PANTHER" id="PTHR46825">
    <property type="entry name" value="D-ALANYL-D-ALANINE-CARBOXYPEPTIDASE/ENDOPEPTIDASE AMPH"/>
    <property type="match status" value="1"/>
</dbReference>
<accession>A0A0U1LKW4</accession>
<dbReference type="GO" id="GO:0016301">
    <property type="term" value="F:kinase activity"/>
    <property type="evidence" value="ECO:0007669"/>
    <property type="project" value="UniProtKB-KW"/>
</dbReference>
<dbReference type="SUPFAM" id="SSF56601">
    <property type="entry name" value="beta-lactamase/transpeptidase-like"/>
    <property type="match status" value="1"/>
</dbReference>
<gene>
    <name evidence="5" type="ORF">PISL3812_00317</name>
</gene>
<feature type="signal peptide" evidence="2">
    <location>
        <begin position="1"/>
        <end position="18"/>
    </location>
</feature>
<dbReference type="EMBL" id="CVMT01000001">
    <property type="protein sequence ID" value="CRG82970.1"/>
    <property type="molecule type" value="Genomic_DNA"/>
</dbReference>
<dbReference type="Gene3D" id="3.40.710.10">
    <property type="entry name" value="DD-peptidase/beta-lactamase superfamily"/>
    <property type="match status" value="1"/>
</dbReference>
<evidence type="ECO:0000256" key="2">
    <source>
        <dbReference type="SAM" id="SignalP"/>
    </source>
</evidence>
<dbReference type="STRING" id="28573.A0A0U1LKW4"/>
<evidence type="ECO:0000313" key="6">
    <source>
        <dbReference type="Proteomes" id="UP000054383"/>
    </source>
</evidence>
<feature type="chain" id="PRO_5006711056" evidence="2">
    <location>
        <begin position="19"/>
        <end position="691"/>
    </location>
</feature>
<dbReference type="Pfam" id="PF11954">
    <property type="entry name" value="DUF3471"/>
    <property type="match status" value="1"/>
</dbReference>
<keyword evidence="2" id="KW-0732">Signal</keyword>
<dbReference type="OMA" id="KWQENYE"/>
<dbReference type="PANTHER" id="PTHR46825:SF15">
    <property type="entry name" value="BETA-LACTAMASE-RELATED DOMAIN-CONTAINING PROTEIN"/>
    <property type="match status" value="1"/>
</dbReference>
<comment type="similarity">
    <text evidence="1">Belongs to the peptidase S12 family.</text>
</comment>
<dbReference type="AlphaFoldDB" id="A0A0U1LKW4"/>
<evidence type="ECO:0000259" key="3">
    <source>
        <dbReference type="Pfam" id="PF00144"/>
    </source>
</evidence>
<proteinExistence type="inferred from homology"/>
<dbReference type="OrthoDB" id="5946976at2759"/>